<reference evidence="3" key="1">
    <citation type="journal article" date="2013" name="Mol. Plant Microbe Interact.">
        <title>Global aspects of pacC regulation of pathogenicity genes in Colletotrichum gloeosporioides as revealed by transcriptome analysis.</title>
        <authorList>
            <person name="Alkan N."/>
            <person name="Meng X."/>
            <person name="Friedlander G."/>
            <person name="Reuveni E."/>
            <person name="Sukno S."/>
            <person name="Sherman A."/>
            <person name="Thon M."/>
            <person name="Fluhr R."/>
            <person name="Prusky D."/>
        </authorList>
    </citation>
    <scope>NUCLEOTIDE SEQUENCE [LARGE SCALE GENOMIC DNA]</scope>
    <source>
        <strain evidence="3">Cg-14</strain>
    </source>
</reference>
<proteinExistence type="predicted"/>
<dbReference type="AlphaFoldDB" id="T0JX63"/>
<name>T0JX63_COLGC</name>
<gene>
    <name evidence="2" type="ORF">CGLO_13088</name>
</gene>
<dbReference type="HOGENOM" id="CLU_3377050_0_0_1"/>
<organism evidence="2 3">
    <name type="scientific">Colletotrichum gloeosporioides (strain Cg-14)</name>
    <name type="common">Anthracnose fungus</name>
    <name type="synonym">Glomerella cingulata</name>
    <dbReference type="NCBI Taxonomy" id="1237896"/>
    <lineage>
        <taxon>Eukaryota</taxon>
        <taxon>Fungi</taxon>
        <taxon>Dikarya</taxon>
        <taxon>Ascomycota</taxon>
        <taxon>Pezizomycotina</taxon>
        <taxon>Sordariomycetes</taxon>
        <taxon>Hypocreomycetidae</taxon>
        <taxon>Glomerellales</taxon>
        <taxon>Glomerellaceae</taxon>
        <taxon>Colletotrichum</taxon>
        <taxon>Colletotrichum gloeosporioides species complex</taxon>
    </lineage>
</organism>
<dbReference type="EMBL" id="AMYD01002840">
    <property type="protein sequence ID" value="EQB47742.1"/>
    <property type="molecule type" value="Genomic_DNA"/>
</dbReference>
<protein>
    <submittedName>
        <fullName evidence="2">Uncharacterized protein</fullName>
    </submittedName>
</protein>
<accession>T0JX63</accession>
<feature type="region of interest" description="Disordered" evidence="1">
    <location>
        <begin position="1"/>
        <end position="34"/>
    </location>
</feature>
<evidence type="ECO:0000313" key="2">
    <source>
        <dbReference type="EMBL" id="EQB47742.1"/>
    </source>
</evidence>
<evidence type="ECO:0000256" key="1">
    <source>
        <dbReference type="SAM" id="MobiDB-lite"/>
    </source>
</evidence>
<comment type="caution">
    <text evidence="2">The sequence shown here is derived from an EMBL/GenBank/DDBJ whole genome shotgun (WGS) entry which is preliminary data.</text>
</comment>
<feature type="compositionally biased region" description="Basic and acidic residues" evidence="1">
    <location>
        <begin position="23"/>
        <end position="34"/>
    </location>
</feature>
<evidence type="ECO:0000313" key="3">
    <source>
        <dbReference type="Proteomes" id="UP000015530"/>
    </source>
</evidence>
<dbReference type="Proteomes" id="UP000015530">
    <property type="component" value="Unassembled WGS sequence"/>
</dbReference>
<sequence length="34" mass="3808">MSRTEAALIEAPPLMEPFTPSSAERDTKHESKHI</sequence>